<accession>A0A4Y7TQK6</accession>
<evidence type="ECO:0000313" key="1">
    <source>
        <dbReference type="EMBL" id="TEB36453.1"/>
    </source>
</evidence>
<keyword evidence="2" id="KW-1185">Reference proteome</keyword>
<evidence type="ECO:0000313" key="2">
    <source>
        <dbReference type="Proteomes" id="UP000298030"/>
    </source>
</evidence>
<dbReference type="Proteomes" id="UP000298030">
    <property type="component" value="Unassembled WGS sequence"/>
</dbReference>
<protein>
    <submittedName>
        <fullName evidence="1">Uncharacterized protein</fullName>
    </submittedName>
</protein>
<dbReference type="EMBL" id="QPFP01000006">
    <property type="protein sequence ID" value="TEB36453.1"/>
    <property type="molecule type" value="Genomic_DNA"/>
</dbReference>
<proteinExistence type="predicted"/>
<gene>
    <name evidence="1" type="ORF">FA13DRAFT_1728050</name>
</gene>
<dbReference type="AlphaFoldDB" id="A0A4Y7TQK6"/>
<sequence length="76" mass="8138">MCPFALLDDRSIFLPVGGHPGTTESNPNRQRPEAGAYLDLVSQLRAAASSPTGIAWFNFTLRTIGNKGGTKQEGFS</sequence>
<organism evidence="1 2">
    <name type="scientific">Coprinellus micaceus</name>
    <name type="common">Glistening ink-cap mushroom</name>
    <name type="synonym">Coprinus micaceus</name>
    <dbReference type="NCBI Taxonomy" id="71717"/>
    <lineage>
        <taxon>Eukaryota</taxon>
        <taxon>Fungi</taxon>
        <taxon>Dikarya</taxon>
        <taxon>Basidiomycota</taxon>
        <taxon>Agaricomycotina</taxon>
        <taxon>Agaricomycetes</taxon>
        <taxon>Agaricomycetidae</taxon>
        <taxon>Agaricales</taxon>
        <taxon>Agaricineae</taxon>
        <taxon>Psathyrellaceae</taxon>
        <taxon>Coprinellus</taxon>
    </lineage>
</organism>
<comment type="caution">
    <text evidence="1">The sequence shown here is derived from an EMBL/GenBank/DDBJ whole genome shotgun (WGS) entry which is preliminary data.</text>
</comment>
<reference evidence="1 2" key="1">
    <citation type="journal article" date="2019" name="Nat. Ecol. Evol.">
        <title>Megaphylogeny resolves global patterns of mushroom evolution.</title>
        <authorList>
            <person name="Varga T."/>
            <person name="Krizsan K."/>
            <person name="Foldi C."/>
            <person name="Dima B."/>
            <person name="Sanchez-Garcia M."/>
            <person name="Sanchez-Ramirez S."/>
            <person name="Szollosi G.J."/>
            <person name="Szarkandi J.G."/>
            <person name="Papp V."/>
            <person name="Albert L."/>
            <person name="Andreopoulos W."/>
            <person name="Angelini C."/>
            <person name="Antonin V."/>
            <person name="Barry K.W."/>
            <person name="Bougher N.L."/>
            <person name="Buchanan P."/>
            <person name="Buyck B."/>
            <person name="Bense V."/>
            <person name="Catcheside P."/>
            <person name="Chovatia M."/>
            <person name="Cooper J."/>
            <person name="Damon W."/>
            <person name="Desjardin D."/>
            <person name="Finy P."/>
            <person name="Geml J."/>
            <person name="Haridas S."/>
            <person name="Hughes K."/>
            <person name="Justo A."/>
            <person name="Karasinski D."/>
            <person name="Kautmanova I."/>
            <person name="Kiss B."/>
            <person name="Kocsube S."/>
            <person name="Kotiranta H."/>
            <person name="LaButti K.M."/>
            <person name="Lechner B.E."/>
            <person name="Liimatainen K."/>
            <person name="Lipzen A."/>
            <person name="Lukacs Z."/>
            <person name="Mihaltcheva S."/>
            <person name="Morgado L.N."/>
            <person name="Niskanen T."/>
            <person name="Noordeloos M.E."/>
            <person name="Ohm R.A."/>
            <person name="Ortiz-Santana B."/>
            <person name="Ovrebo C."/>
            <person name="Racz N."/>
            <person name="Riley R."/>
            <person name="Savchenko A."/>
            <person name="Shiryaev A."/>
            <person name="Soop K."/>
            <person name="Spirin V."/>
            <person name="Szebenyi C."/>
            <person name="Tomsovsky M."/>
            <person name="Tulloss R.E."/>
            <person name="Uehling J."/>
            <person name="Grigoriev I.V."/>
            <person name="Vagvolgyi C."/>
            <person name="Papp T."/>
            <person name="Martin F.M."/>
            <person name="Miettinen O."/>
            <person name="Hibbett D.S."/>
            <person name="Nagy L.G."/>
        </authorList>
    </citation>
    <scope>NUCLEOTIDE SEQUENCE [LARGE SCALE GENOMIC DNA]</scope>
    <source>
        <strain evidence="1 2">FP101781</strain>
    </source>
</reference>
<name>A0A4Y7TQK6_COPMI</name>